<evidence type="ECO:0000259" key="3">
    <source>
        <dbReference type="PROSITE" id="PS51462"/>
    </source>
</evidence>
<keyword evidence="5" id="KW-1185">Reference proteome</keyword>
<dbReference type="RefSeq" id="WP_021232114.1">
    <property type="nucleotide sequence ID" value="NZ_ATHL01000002.1"/>
</dbReference>
<evidence type="ECO:0000256" key="2">
    <source>
        <dbReference type="ARBA" id="ARBA00022801"/>
    </source>
</evidence>
<dbReference type="GO" id="GO:0016787">
    <property type="term" value="F:hydrolase activity"/>
    <property type="evidence" value="ECO:0007669"/>
    <property type="project" value="UniProtKB-KW"/>
</dbReference>
<name>T0J6D9_9SPHN</name>
<dbReference type="PATRIC" id="fig|1096930.3.peg.114"/>
<gene>
    <name evidence="4" type="ORF">L284_00565</name>
</gene>
<accession>T0J6D9</accession>
<dbReference type="Pfam" id="PF00293">
    <property type="entry name" value="NUDIX"/>
    <property type="match status" value="1"/>
</dbReference>
<keyword evidence="2" id="KW-0378">Hydrolase</keyword>
<sequence>MLLLSAMIERGLHLLPPPVHRRLYRLAHWGRKQVWRVWRPSLDGVRVLALDGERRVLLVRHSYGSDKWMPPGGGLNRGEEPISAARRELLEETGCRLFEPRLLTVATEDLVGASNHVHVVAGRTENQPRVDGREIVEARFFALDALPEPMPARLPAELRQWVADYDGASVPSSRT</sequence>
<feature type="domain" description="Nudix hydrolase" evidence="3">
    <location>
        <begin position="40"/>
        <end position="164"/>
    </location>
</feature>
<protein>
    <recommendedName>
        <fullName evidence="3">Nudix hydrolase domain-containing protein</fullName>
    </recommendedName>
</protein>
<comment type="cofactor">
    <cofactor evidence="1">
        <name>Mg(2+)</name>
        <dbReference type="ChEBI" id="CHEBI:18420"/>
    </cofactor>
</comment>
<dbReference type="PANTHER" id="PTHR43046">
    <property type="entry name" value="GDP-MANNOSE MANNOSYL HYDROLASE"/>
    <property type="match status" value="1"/>
</dbReference>
<dbReference type="Gene3D" id="3.90.79.10">
    <property type="entry name" value="Nucleoside Triphosphate Pyrophosphohydrolase"/>
    <property type="match status" value="1"/>
</dbReference>
<proteinExistence type="predicted"/>
<dbReference type="PROSITE" id="PS51462">
    <property type="entry name" value="NUDIX"/>
    <property type="match status" value="1"/>
</dbReference>
<evidence type="ECO:0000313" key="4">
    <source>
        <dbReference type="EMBL" id="EQB19700.1"/>
    </source>
</evidence>
<evidence type="ECO:0000256" key="1">
    <source>
        <dbReference type="ARBA" id="ARBA00001946"/>
    </source>
</evidence>
<evidence type="ECO:0000313" key="5">
    <source>
        <dbReference type="Proteomes" id="UP000015527"/>
    </source>
</evidence>
<comment type="caution">
    <text evidence="4">The sequence shown here is derived from an EMBL/GenBank/DDBJ whole genome shotgun (WGS) entry which is preliminary data.</text>
</comment>
<dbReference type="PROSITE" id="PS00893">
    <property type="entry name" value="NUDIX_BOX"/>
    <property type="match status" value="1"/>
</dbReference>
<dbReference type="InterPro" id="IPR020084">
    <property type="entry name" value="NUDIX_hydrolase_CS"/>
</dbReference>
<dbReference type="SUPFAM" id="SSF55811">
    <property type="entry name" value="Nudix"/>
    <property type="match status" value="1"/>
</dbReference>
<dbReference type="eggNOG" id="COG1051">
    <property type="taxonomic scope" value="Bacteria"/>
</dbReference>
<dbReference type="Proteomes" id="UP000015527">
    <property type="component" value="Unassembled WGS sequence"/>
</dbReference>
<dbReference type="InterPro" id="IPR000086">
    <property type="entry name" value="NUDIX_hydrolase_dom"/>
</dbReference>
<dbReference type="EMBL" id="ATHL01000002">
    <property type="protein sequence ID" value="EQB19700.1"/>
    <property type="molecule type" value="Genomic_DNA"/>
</dbReference>
<dbReference type="AlphaFoldDB" id="T0J6D9"/>
<dbReference type="InterPro" id="IPR015797">
    <property type="entry name" value="NUDIX_hydrolase-like_dom_sf"/>
</dbReference>
<organism evidence="4 5">
    <name type="scientific">Novosphingobium lindaniclasticum LE124</name>
    <dbReference type="NCBI Taxonomy" id="1096930"/>
    <lineage>
        <taxon>Bacteria</taxon>
        <taxon>Pseudomonadati</taxon>
        <taxon>Pseudomonadota</taxon>
        <taxon>Alphaproteobacteria</taxon>
        <taxon>Sphingomonadales</taxon>
        <taxon>Sphingomonadaceae</taxon>
        <taxon>Novosphingobium</taxon>
    </lineage>
</organism>
<dbReference type="PANTHER" id="PTHR43046:SF14">
    <property type="entry name" value="MUTT_NUDIX FAMILY PROTEIN"/>
    <property type="match status" value="1"/>
</dbReference>
<reference evidence="4 5" key="1">
    <citation type="journal article" date="2013" name="Genome Announc.">
        <title>Genome Sequence of Novosphingobium lindaniclasticum LE124T, Isolated from a Hexachlorocyclohexane Dumpsite.</title>
        <authorList>
            <person name="Saxena A."/>
            <person name="Nayyar N."/>
            <person name="Sangwan N."/>
            <person name="Kumari R."/>
            <person name="Khurana J.P."/>
            <person name="Lal R."/>
        </authorList>
    </citation>
    <scope>NUCLEOTIDE SEQUENCE [LARGE SCALE GENOMIC DNA]</scope>
    <source>
        <strain evidence="4 5">LE124</strain>
    </source>
</reference>